<reference evidence="2" key="1">
    <citation type="journal article" date="2021" name="PeerJ">
        <title>Extensive microbial diversity within the chicken gut microbiome revealed by metagenomics and culture.</title>
        <authorList>
            <person name="Gilroy R."/>
            <person name="Ravi A."/>
            <person name="Getino M."/>
            <person name="Pursley I."/>
            <person name="Horton D.L."/>
            <person name="Alikhan N.F."/>
            <person name="Baker D."/>
            <person name="Gharbi K."/>
            <person name="Hall N."/>
            <person name="Watson M."/>
            <person name="Adriaenssens E.M."/>
            <person name="Foster-Nyarko E."/>
            <person name="Jarju S."/>
            <person name="Secka A."/>
            <person name="Antonio M."/>
            <person name="Oren A."/>
            <person name="Chaudhuri R.R."/>
            <person name="La Ragione R."/>
            <person name="Hildebrand F."/>
            <person name="Pallen M.J."/>
        </authorList>
    </citation>
    <scope>NUCLEOTIDE SEQUENCE</scope>
    <source>
        <strain evidence="2">4376</strain>
    </source>
</reference>
<dbReference type="EMBL" id="DXFZ01000111">
    <property type="protein sequence ID" value="HIW96684.1"/>
    <property type="molecule type" value="Genomic_DNA"/>
</dbReference>
<feature type="chain" id="PRO_5039644212" description="Secreted protein" evidence="1">
    <location>
        <begin position="22"/>
        <end position="228"/>
    </location>
</feature>
<feature type="signal peptide" evidence="1">
    <location>
        <begin position="1"/>
        <end position="21"/>
    </location>
</feature>
<evidence type="ECO:0000256" key="1">
    <source>
        <dbReference type="SAM" id="SignalP"/>
    </source>
</evidence>
<evidence type="ECO:0000313" key="3">
    <source>
        <dbReference type="Proteomes" id="UP000824189"/>
    </source>
</evidence>
<dbReference type="Proteomes" id="UP000824189">
    <property type="component" value="Unassembled WGS sequence"/>
</dbReference>
<sequence>MAITRRTSRAVAAITAACALAVPTVVEPAPASAQIQGSIDHLGRPAPHVLAQIEAFAENPALPENVRSSLKRLVAFFRGDGEPGVEVPKNGPAFTQFGWPTVAGNCIGGKNNAVGTAMAVPGPAALPLPGIGEGQVNFVFTALGTGTAHPKPQNAMNVHWININTGKMGRTPLHYTGINPEGPTTVNGVGDTGRGTVIALLEGGVTTDEGDAGVGVCNFLPTAALIQV</sequence>
<gene>
    <name evidence="2" type="ORF">H9867_09455</name>
</gene>
<evidence type="ECO:0000313" key="2">
    <source>
        <dbReference type="EMBL" id="HIW96684.1"/>
    </source>
</evidence>
<organism evidence="2 3">
    <name type="scientific">Candidatus Corynebacterium gallistercoris</name>
    <dbReference type="NCBI Taxonomy" id="2838530"/>
    <lineage>
        <taxon>Bacteria</taxon>
        <taxon>Bacillati</taxon>
        <taxon>Actinomycetota</taxon>
        <taxon>Actinomycetes</taxon>
        <taxon>Mycobacteriales</taxon>
        <taxon>Corynebacteriaceae</taxon>
        <taxon>Corynebacterium</taxon>
    </lineage>
</organism>
<protein>
    <recommendedName>
        <fullName evidence="4">Secreted protein</fullName>
    </recommendedName>
</protein>
<dbReference type="AlphaFoldDB" id="A0A9D1RZJ1"/>
<proteinExistence type="predicted"/>
<comment type="caution">
    <text evidence="2">The sequence shown here is derived from an EMBL/GenBank/DDBJ whole genome shotgun (WGS) entry which is preliminary data.</text>
</comment>
<accession>A0A9D1RZJ1</accession>
<reference evidence="2" key="2">
    <citation type="submission" date="2021-04" db="EMBL/GenBank/DDBJ databases">
        <authorList>
            <person name="Gilroy R."/>
        </authorList>
    </citation>
    <scope>NUCLEOTIDE SEQUENCE</scope>
    <source>
        <strain evidence="2">4376</strain>
    </source>
</reference>
<name>A0A9D1RZJ1_9CORY</name>
<evidence type="ECO:0008006" key="4">
    <source>
        <dbReference type="Google" id="ProtNLM"/>
    </source>
</evidence>
<keyword evidence="1" id="KW-0732">Signal</keyword>